<name>I3SHE1_LOTJA</name>
<dbReference type="AlphaFoldDB" id="I3SHE1"/>
<evidence type="ECO:0000313" key="1">
    <source>
        <dbReference type="EMBL" id="AFK39683.1"/>
    </source>
</evidence>
<accession>I3SHE1</accession>
<dbReference type="EMBL" id="BT139888">
    <property type="protein sequence ID" value="AFK39683.1"/>
    <property type="molecule type" value="mRNA"/>
</dbReference>
<organism evidence="1">
    <name type="scientific">Lotus japonicus</name>
    <name type="common">Lotus corniculatus var. japonicus</name>
    <dbReference type="NCBI Taxonomy" id="34305"/>
    <lineage>
        <taxon>Eukaryota</taxon>
        <taxon>Viridiplantae</taxon>
        <taxon>Streptophyta</taxon>
        <taxon>Embryophyta</taxon>
        <taxon>Tracheophyta</taxon>
        <taxon>Spermatophyta</taxon>
        <taxon>Magnoliopsida</taxon>
        <taxon>eudicotyledons</taxon>
        <taxon>Gunneridae</taxon>
        <taxon>Pentapetalae</taxon>
        <taxon>rosids</taxon>
        <taxon>fabids</taxon>
        <taxon>Fabales</taxon>
        <taxon>Fabaceae</taxon>
        <taxon>Papilionoideae</taxon>
        <taxon>50 kb inversion clade</taxon>
        <taxon>NPAAA clade</taxon>
        <taxon>Hologalegina</taxon>
        <taxon>robinioid clade</taxon>
        <taxon>Loteae</taxon>
        <taxon>Lotus</taxon>
    </lineage>
</organism>
<protein>
    <submittedName>
        <fullName evidence="1">Uncharacterized protein</fullName>
    </submittedName>
</protein>
<reference evidence="1" key="1">
    <citation type="submission" date="2012-05" db="EMBL/GenBank/DDBJ databases">
        <authorList>
            <person name="Krishnakumar V."/>
            <person name="Cheung F."/>
            <person name="Xiao Y."/>
            <person name="Chan A."/>
            <person name="Moskal W.A."/>
            <person name="Town C.D."/>
        </authorList>
    </citation>
    <scope>NUCLEOTIDE SEQUENCE</scope>
</reference>
<sequence>MLNPKREQVIHKCSLCQCFSVSPLLDNIGKHKNRNLQNLMAS</sequence>
<proteinExistence type="evidence at transcript level"/>